<name>A0A315VXJ0_GAMAF</name>
<dbReference type="AlphaFoldDB" id="A0A315VXJ0"/>
<keyword evidence="4" id="KW-1185">Reference proteome</keyword>
<evidence type="ECO:0000259" key="2">
    <source>
        <dbReference type="PROSITE" id="PS51361"/>
    </source>
</evidence>
<dbReference type="Pfam" id="PF06484">
    <property type="entry name" value="Ten_N"/>
    <property type="match status" value="1"/>
</dbReference>
<dbReference type="PROSITE" id="PS51361">
    <property type="entry name" value="TENEURIN_N"/>
    <property type="match status" value="1"/>
</dbReference>
<feature type="compositionally biased region" description="Polar residues" evidence="1">
    <location>
        <begin position="371"/>
        <end position="380"/>
    </location>
</feature>
<organism evidence="3 4">
    <name type="scientific">Gambusia affinis</name>
    <name type="common">Western mosquitofish</name>
    <name type="synonym">Heterandria affinis</name>
    <dbReference type="NCBI Taxonomy" id="33528"/>
    <lineage>
        <taxon>Eukaryota</taxon>
        <taxon>Metazoa</taxon>
        <taxon>Chordata</taxon>
        <taxon>Craniata</taxon>
        <taxon>Vertebrata</taxon>
        <taxon>Euteleostomi</taxon>
        <taxon>Actinopterygii</taxon>
        <taxon>Neopterygii</taxon>
        <taxon>Teleostei</taxon>
        <taxon>Neoteleostei</taxon>
        <taxon>Acanthomorphata</taxon>
        <taxon>Ovalentaria</taxon>
        <taxon>Atherinomorphae</taxon>
        <taxon>Cyprinodontiformes</taxon>
        <taxon>Poeciliidae</taxon>
        <taxon>Poeciliinae</taxon>
        <taxon>Gambusia</taxon>
    </lineage>
</organism>
<dbReference type="STRING" id="33528.ENSGAFP00000030122"/>
<evidence type="ECO:0000313" key="3">
    <source>
        <dbReference type="EMBL" id="PWA28059.1"/>
    </source>
</evidence>
<feature type="domain" description="Teneurin N-terminal" evidence="2">
    <location>
        <begin position="337"/>
        <end position="542"/>
    </location>
</feature>
<evidence type="ECO:0000256" key="1">
    <source>
        <dbReference type="SAM" id="MobiDB-lite"/>
    </source>
</evidence>
<feature type="compositionally biased region" description="Basic and acidic residues" evidence="1">
    <location>
        <begin position="509"/>
        <end position="518"/>
    </location>
</feature>
<dbReference type="Proteomes" id="UP000250572">
    <property type="component" value="Unassembled WGS sequence"/>
</dbReference>
<dbReference type="InterPro" id="IPR009471">
    <property type="entry name" value="Ten_N"/>
</dbReference>
<proteinExistence type="predicted"/>
<feature type="region of interest" description="Disordered" evidence="1">
    <location>
        <begin position="496"/>
        <end position="542"/>
    </location>
</feature>
<gene>
    <name evidence="3" type="ORF">CCH79_00012095</name>
</gene>
<dbReference type="GO" id="GO:0007165">
    <property type="term" value="P:signal transduction"/>
    <property type="evidence" value="ECO:0007669"/>
    <property type="project" value="InterPro"/>
</dbReference>
<reference evidence="3 4" key="1">
    <citation type="journal article" date="2018" name="G3 (Bethesda)">
        <title>A High-Quality Reference Genome for the Invasive Mosquitofish Gambusia affinis Using a Chicago Library.</title>
        <authorList>
            <person name="Hoffberg S.L."/>
            <person name="Troendle N.J."/>
            <person name="Glenn T.C."/>
            <person name="Mahmud O."/>
            <person name="Louha S."/>
            <person name="Chalopin D."/>
            <person name="Bennetzen J.L."/>
            <person name="Mauricio R."/>
        </authorList>
    </citation>
    <scope>NUCLEOTIDE SEQUENCE [LARGE SCALE GENOMIC DNA]</scope>
    <source>
        <strain evidence="3">NE01/NJP1002.9</strain>
        <tissue evidence="3">Muscle</tissue>
    </source>
</reference>
<dbReference type="GO" id="GO:0016020">
    <property type="term" value="C:membrane"/>
    <property type="evidence" value="ECO:0007669"/>
    <property type="project" value="InterPro"/>
</dbReference>
<accession>A0A315VXJ0</accession>
<evidence type="ECO:0000313" key="4">
    <source>
        <dbReference type="Proteomes" id="UP000250572"/>
    </source>
</evidence>
<feature type="compositionally biased region" description="Basic and acidic residues" evidence="1">
    <location>
        <begin position="330"/>
        <end position="344"/>
    </location>
</feature>
<protein>
    <recommendedName>
        <fullName evidence="2">Teneurin N-terminal domain-containing protein</fullName>
    </recommendedName>
</protein>
<feature type="region of interest" description="Disordered" evidence="1">
    <location>
        <begin position="313"/>
        <end position="381"/>
    </location>
</feature>
<comment type="caution">
    <text evidence="3">The sequence shown here is derived from an EMBL/GenBank/DDBJ whole genome shotgun (WGS) entry which is preliminary data.</text>
</comment>
<sequence>MGQMSPGLGIEPVTAVSRTEGLKCSLTHHIGWRVTLSPCAVFEGLSHIFLPEDFHGRSVRAVLVNGRLGRLPFLIHVCPSECALSSSRSRGSSTLEAQKEEEDCSLPCRAVPLRIVEIRSLALVTIKTSRREEEEGHERNICQCTTQHERRSTVMRGAAVINRITGAGFARICPPLKRGFVQRDKFSQDMPQTPRRKIPKERKGERLLSPCEPNARLLVLLRNKVRISHLLEHADENKSIVFTVVHCSSHAFSKQWIFIGRAVIWWLMKLKKSASHSRTRSELPAALQTSNMNRSLLDNEQELQTNERQALQNTRIAQTEPELQPTFSSESREEAAMEVKERRPYRSLTTRQDTERRYTSSSADSEDGKPNSKSYSSSETLKAFDHDSRMAYGSRGKEIVHHEVDEFSRQGTDFSLRDLGFGDGLPSHVATYRSDMGLPHRDYSVSVGSDADTETDGIMSPEHVVRLWGRSNTKSGRSSCLSSRANSNLTLTDTEHENTENVTAYPDMQTEKGSDEHQAASVPSPACCDGDSAAGVPAQIMD</sequence>
<dbReference type="EMBL" id="NHOQ01000959">
    <property type="protein sequence ID" value="PWA28059.1"/>
    <property type="molecule type" value="Genomic_DNA"/>
</dbReference>